<keyword evidence="1" id="KW-0472">Membrane</keyword>
<evidence type="ECO:0000313" key="3">
    <source>
        <dbReference type="Proteomes" id="UP000248314"/>
    </source>
</evidence>
<dbReference type="EMBL" id="QJJX01000031">
    <property type="protein sequence ID" value="PXX20168.1"/>
    <property type="molecule type" value="Genomic_DNA"/>
</dbReference>
<protein>
    <submittedName>
        <fullName evidence="2">Uncharacterized protein</fullName>
    </submittedName>
</protein>
<reference evidence="2 3" key="1">
    <citation type="submission" date="2018-05" db="EMBL/GenBank/DDBJ databases">
        <title>Genomic Encyclopedia of Type Strains, Phase I: the one thousand microbial genomes (KMG-I) project.</title>
        <authorList>
            <person name="Kyrpides N."/>
        </authorList>
    </citation>
    <scope>NUCLEOTIDE SEQUENCE [LARGE SCALE GENOMIC DNA]</scope>
    <source>
        <strain evidence="2 3">DSM 15611</strain>
    </source>
</reference>
<organism evidence="2 3">
    <name type="scientific">Hoylesella shahii DSM 15611 = JCM 12083</name>
    <dbReference type="NCBI Taxonomy" id="1122991"/>
    <lineage>
        <taxon>Bacteria</taxon>
        <taxon>Pseudomonadati</taxon>
        <taxon>Bacteroidota</taxon>
        <taxon>Bacteroidia</taxon>
        <taxon>Bacteroidales</taxon>
        <taxon>Prevotellaceae</taxon>
        <taxon>Hoylesella</taxon>
    </lineage>
</organism>
<name>A0A318HZ98_9BACT</name>
<feature type="transmembrane region" description="Helical" evidence="1">
    <location>
        <begin position="79"/>
        <end position="101"/>
    </location>
</feature>
<accession>A0A318HZ98</accession>
<dbReference type="Proteomes" id="UP000248314">
    <property type="component" value="Unassembled WGS sequence"/>
</dbReference>
<evidence type="ECO:0000256" key="1">
    <source>
        <dbReference type="SAM" id="Phobius"/>
    </source>
</evidence>
<sequence>MCVAGAWLWCYTYGRVRTQMALIMSFGQLDCWQCTGILYTVFGKSAPSVRVLLPSTAGLYSPYELFANASSMYKYFSRLAIRALQIVLMLWSNAVSLRFIWFNDWRGYEDCKLFSINFNIMSGFFLTNGPLDRKYSILASVSFGQKQPKPEEVNKTNSRRIIPHFALIFVCFAAKRSAKCTKTQC</sequence>
<keyword evidence="1" id="KW-0812">Transmembrane</keyword>
<dbReference type="AlphaFoldDB" id="A0A318HZ98"/>
<proteinExistence type="predicted"/>
<keyword evidence="1" id="KW-1133">Transmembrane helix</keyword>
<evidence type="ECO:0000313" key="2">
    <source>
        <dbReference type="EMBL" id="PXX20168.1"/>
    </source>
</evidence>
<gene>
    <name evidence="2" type="ORF">EJ73_02234</name>
</gene>
<comment type="caution">
    <text evidence="2">The sequence shown here is derived from an EMBL/GenBank/DDBJ whole genome shotgun (WGS) entry which is preliminary data.</text>
</comment>
<keyword evidence="3" id="KW-1185">Reference proteome</keyword>